<proteinExistence type="predicted"/>
<evidence type="ECO:0000256" key="2">
    <source>
        <dbReference type="ARBA" id="ARBA00022692"/>
    </source>
</evidence>
<evidence type="ECO:0000256" key="5">
    <source>
        <dbReference type="SAM" id="MobiDB-lite"/>
    </source>
</evidence>
<dbReference type="KEGG" id="roz:CBI38_02770"/>
<organism evidence="8 9">
    <name type="scientific">Rhodococcus oxybenzonivorans</name>
    <dbReference type="NCBI Taxonomy" id="1990687"/>
    <lineage>
        <taxon>Bacteria</taxon>
        <taxon>Bacillati</taxon>
        <taxon>Actinomycetota</taxon>
        <taxon>Actinomycetes</taxon>
        <taxon>Mycobacteriales</taxon>
        <taxon>Nocardiaceae</taxon>
        <taxon>Rhodococcus</taxon>
    </lineage>
</organism>
<dbReference type="PANTHER" id="PTHR38480">
    <property type="entry name" value="SLR0254 PROTEIN"/>
    <property type="match status" value="1"/>
</dbReference>
<gene>
    <name evidence="8" type="ORF">CBI38_02770</name>
</gene>
<comment type="subcellular location">
    <subcellularLocation>
        <location evidence="1">Membrane</location>
        <topology evidence="1">Multi-pass membrane protein</topology>
    </subcellularLocation>
</comment>
<protein>
    <submittedName>
        <fullName evidence="8">RDD family protein</fullName>
    </submittedName>
</protein>
<reference evidence="8 9" key="1">
    <citation type="submission" date="2017-05" db="EMBL/GenBank/DDBJ databases">
        <title>Isolation of Rhodococcus sp. S2-17 biodegrading of BP-3.</title>
        <authorList>
            <person name="Lee Y."/>
            <person name="Kim K.H."/>
            <person name="Chun B.H."/>
            <person name="Jung H.S."/>
            <person name="Jeon C.O."/>
        </authorList>
    </citation>
    <scope>NUCLEOTIDE SEQUENCE [LARGE SCALE GENOMIC DNA]</scope>
    <source>
        <strain evidence="8 9">S2-17</strain>
    </source>
</reference>
<dbReference type="OrthoDB" id="4555857at2"/>
<dbReference type="RefSeq" id="WP_109326199.1">
    <property type="nucleotide sequence ID" value="NZ_CP021354.1"/>
</dbReference>
<dbReference type="EMBL" id="CP021354">
    <property type="protein sequence ID" value="AWK70651.1"/>
    <property type="molecule type" value="Genomic_DNA"/>
</dbReference>
<feature type="transmembrane region" description="Helical" evidence="6">
    <location>
        <begin position="149"/>
        <end position="180"/>
    </location>
</feature>
<evidence type="ECO:0000256" key="3">
    <source>
        <dbReference type="ARBA" id="ARBA00022989"/>
    </source>
</evidence>
<keyword evidence="4 6" id="KW-0472">Membrane</keyword>
<sequence>MTTGGFDPNQVHQPFGAQPQGEHRYGQQSSEQQFDSGQAFGTAPFAQPDFGFDTSRPGELLPRLGARVIDGLIVGIPTAIVTTIISLALGSVLGSVVGALLTAAAVVGYFVLLETTRGQTPGKQLFGLRVVGPNGGLPTQQQSLVRNSFYVLSALGGLPLIGLLFGLLGTVAAIVIGVTINSSPTKQGKHDELAGGTRVVQG</sequence>
<name>A0A2S2BPW1_9NOCA</name>
<dbReference type="Proteomes" id="UP000245711">
    <property type="component" value="Chromosome"/>
</dbReference>
<dbReference type="AlphaFoldDB" id="A0A2S2BPW1"/>
<dbReference type="Pfam" id="PF06271">
    <property type="entry name" value="RDD"/>
    <property type="match status" value="1"/>
</dbReference>
<keyword evidence="9" id="KW-1185">Reference proteome</keyword>
<dbReference type="InterPro" id="IPR010432">
    <property type="entry name" value="RDD"/>
</dbReference>
<dbReference type="GO" id="GO:0016020">
    <property type="term" value="C:membrane"/>
    <property type="evidence" value="ECO:0007669"/>
    <property type="project" value="UniProtKB-SubCell"/>
</dbReference>
<dbReference type="PANTHER" id="PTHR38480:SF1">
    <property type="entry name" value="SLR0254 PROTEIN"/>
    <property type="match status" value="1"/>
</dbReference>
<evidence type="ECO:0000256" key="4">
    <source>
        <dbReference type="ARBA" id="ARBA00023136"/>
    </source>
</evidence>
<evidence type="ECO:0000256" key="1">
    <source>
        <dbReference type="ARBA" id="ARBA00004141"/>
    </source>
</evidence>
<evidence type="ECO:0000313" key="9">
    <source>
        <dbReference type="Proteomes" id="UP000245711"/>
    </source>
</evidence>
<evidence type="ECO:0000313" key="8">
    <source>
        <dbReference type="EMBL" id="AWK70651.1"/>
    </source>
</evidence>
<keyword evidence="3 6" id="KW-1133">Transmembrane helix</keyword>
<evidence type="ECO:0000259" key="7">
    <source>
        <dbReference type="Pfam" id="PF06271"/>
    </source>
</evidence>
<keyword evidence="2 6" id="KW-0812">Transmembrane</keyword>
<feature type="region of interest" description="Disordered" evidence="5">
    <location>
        <begin position="1"/>
        <end position="33"/>
    </location>
</feature>
<feature type="transmembrane region" description="Helical" evidence="6">
    <location>
        <begin position="95"/>
        <end position="113"/>
    </location>
</feature>
<feature type="domain" description="RDD" evidence="7">
    <location>
        <begin position="59"/>
        <end position="195"/>
    </location>
</feature>
<accession>A0A2S2BPW1</accession>
<feature type="transmembrane region" description="Helical" evidence="6">
    <location>
        <begin position="68"/>
        <end position="89"/>
    </location>
</feature>
<evidence type="ECO:0000256" key="6">
    <source>
        <dbReference type="SAM" id="Phobius"/>
    </source>
</evidence>